<dbReference type="AlphaFoldDB" id="A0A7X8SHZ6"/>
<dbReference type="Pfam" id="PF07947">
    <property type="entry name" value="YhhN"/>
    <property type="match status" value="1"/>
</dbReference>
<dbReference type="GO" id="GO:0016787">
    <property type="term" value="F:hydrolase activity"/>
    <property type="evidence" value="ECO:0007669"/>
    <property type="project" value="TreeGrafter"/>
</dbReference>
<dbReference type="PANTHER" id="PTHR31885:SF6">
    <property type="entry name" value="GH04784P"/>
    <property type="match status" value="1"/>
</dbReference>
<evidence type="ECO:0000256" key="4">
    <source>
        <dbReference type="ARBA" id="ARBA00022989"/>
    </source>
</evidence>
<keyword evidence="4 6" id="KW-1133">Transmembrane helix</keyword>
<dbReference type="InterPro" id="IPR012506">
    <property type="entry name" value="TMEM86B-like"/>
</dbReference>
<keyword evidence="8" id="KW-1185">Reference proteome</keyword>
<organism evidence="7 8">
    <name type="scientific">Flammeovirga agarivorans</name>
    <dbReference type="NCBI Taxonomy" id="2726742"/>
    <lineage>
        <taxon>Bacteria</taxon>
        <taxon>Pseudomonadati</taxon>
        <taxon>Bacteroidota</taxon>
        <taxon>Cytophagia</taxon>
        <taxon>Cytophagales</taxon>
        <taxon>Flammeovirgaceae</taxon>
        <taxon>Flammeovirga</taxon>
    </lineage>
</organism>
<feature type="transmembrane region" description="Helical" evidence="6">
    <location>
        <begin position="97"/>
        <end position="119"/>
    </location>
</feature>
<accession>A0A7X8SHZ6</accession>
<protein>
    <submittedName>
        <fullName evidence="7">Lysoplasmalogenase</fullName>
    </submittedName>
</protein>
<comment type="similarity">
    <text evidence="2">Belongs to the TMEM86 family.</text>
</comment>
<proteinExistence type="inferred from homology"/>
<feature type="transmembrane region" description="Helical" evidence="6">
    <location>
        <begin position="210"/>
        <end position="230"/>
    </location>
</feature>
<feature type="transmembrane region" description="Helical" evidence="6">
    <location>
        <begin position="42"/>
        <end position="58"/>
    </location>
</feature>
<dbReference type="GO" id="GO:0016020">
    <property type="term" value="C:membrane"/>
    <property type="evidence" value="ECO:0007669"/>
    <property type="project" value="UniProtKB-SubCell"/>
</dbReference>
<name>A0A7X8SHZ6_9BACT</name>
<gene>
    <name evidence="7" type="ORF">HGP29_05315</name>
</gene>
<keyword evidence="5 6" id="KW-0472">Membrane</keyword>
<feature type="transmembrane region" description="Helical" evidence="6">
    <location>
        <begin position="152"/>
        <end position="171"/>
    </location>
</feature>
<feature type="transmembrane region" description="Helical" evidence="6">
    <location>
        <begin position="126"/>
        <end position="146"/>
    </location>
</feature>
<reference evidence="7 8" key="1">
    <citation type="submission" date="2020-04" db="EMBL/GenBank/DDBJ databases">
        <title>Flammeovirga sp. SR4, a novel species isolated from seawater.</title>
        <authorList>
            <person name="Wang X."/>
        </authorList>
    </citation>
    <scope>NUCLEOTIDE SEQUENCE [LARGE SCALE GENOMIC DNA]</scope>
    <source>
        <strain evidence="7 8">SR4</strain>
    </source>
</reference>
<comment type="subcellular location">
    <subcellularLocation>
        <location evidence="1">Membrane</location>
        <topology evidence="1">Multi-pass membrane protein</topology>
    </subcellularLocation>
</comment>
<evidence type="ECO:0000256" key="2">
    <source>
        <dbReference type="ARBA" id="ARBA00007375"/>
    </source>
</evidence>
<evidence type="ECO:0000256" key="3">
    <source>
        <dbReference type="ARBA" id="ARBA00022692"/>
    </source>
</evidence>
<feature type="transmembrane region" description="Helical" evidence="6">
    <location>
        <begin position="70"/>
        <end position="91"/>
    </location>
</feature>
<keyword evidence="3 6" id="KW-0812">Transmembrane</keyword>
<dbReference type="RefSeq" id="WP_168881338.1">
    <property type="nucleotide sequence ID" value="NZ_JABAIL010000002.1"/>
</dbReference>
<sequence length="235" mass="27084">MTTQSKVVKEPLNTQQRKIFWGMFSIIFLVNVISNFMDNRLLIIFSKPLLMPFIAIYFSATWKETSENSIIYKSLMIGFFFAWIGDIYMMFRQEEEIMLLGLSSFFICHVLYIVAFFFSGVKDKPAWFLLSFVLSLFGGFIGEHIVSHNSMMFAPVLAYSIIISVMFSFAFTRIFIRKDKWAAFTAVGALLFIISDIMIGLSHFQGMEISHAYIMITYIIAQLLISRGMMVEGVK</sequence>
<evidence type="ECO:0000313" key="8">
    <source>
        <dbReference type="Proteomes" id="UP000585050"/>
    </source>
</evidence>
<evidence type="ECO:0000256" key="5">
    <source>
        <dbReference type="ARBA" id="ARBA00023136"/>
    </source>
</evidence>
<evidence type="ECO:0000313" key="7">
    <source>
        <dbReference type="EMBL" id="NLR90613.1"/>
    </source>
</evidence>
<feature type="transmembrane region" description="Helical" evidence="6">
    <location>
        <begin position="183"/>
        <end position="204"/>
    </location>
</feature>
<dbReference type="Proteomes" id="UP000585050">
    <property type="component" value="Unassembled WGS sequence"/>
</dbReference>
<dbReference type="PANTHER" id="PTHR31885">
    <property type="entry name" value="GH04784P"/>
    <property type="match status" value="1"/>
</dbReference>
<comment type="caution">
    <text evidence="7">The sequence shown here is derived from an EMBL/GenBank/DDBJ whole genome shotgun (WGS) entry which is preliminary data.</text>
</comment>
<dbReference type="EMBL" id="JABAIL010000002">
    <property type="protein sequence ID" value="NLR90613.1"/>
    <property type="molecule type" value="Genomic_DNA"/>
</dbReference>
<evidence type="ECO:0000256" key="6">
    <source>
        <dbReference type="SAM" id="Phobius"/>
    </source>
</evidence>
<evidence type="ECO:0000256" key="1">
    <source>
        <dbReference type="ARBA" id="ARBA00004141"/>
    </source>
</evidence>
<feature type="transmembrane region" description="Helical" evidence="6">
    <location>
        <begin position="19"/>
        <end position="36"/>
    </location>
</feature>